<reference evidence="3" key="1">
    <citation type="journal article" date="2015" name="J. Biotechnol.">
        <title>Complete genome sequence of Streptomyces ambofaciens ATCC 23877, the spiramycin producer.</title>
        <authorList>
            <person name="Thibessard A."/>
            <person name="Haas D."/>
            <person name="Gerbaud C."/>
            <person name="Aigle B."/>
            <person name="Lautru S."/>
            <person name="Pernodet J.L."/>
            <person name="Leblond P."/>
        </authorList>
    </citation>
    <scope>NUCLEOTIDE SEQUENCE [LARGE SCALE GENOMIC DNA]</scope>
    <source>
        <strain evidence="3">ATCC 23877 / 3486 / DSM 40053 / JCM 4204 / NBRC 12836 / NRRL B-2516</strain>
    </source>
</reference>
<sequence length="76" mass="8573">MVRTTLSCGIVPTDGFTRTHPPSPVRREESYFTHSQHPFGKRPLGHKDSRRIRCAPVPSQTPRAASIHLARRPHHG</sequence>
<evidence type="ECO:0000313" key="2">
    <source>
        <dbReference type="EMBL" id="AKZ54855.1"/>
    </source>
</evidence>
<proteinExistence type="predicted"/>
<feature type="compositionally biased region" description="Basic residues" evidence="1">
    <location>
        <begin position="39"/>
        <end position="53"/>
    </location>
</feature>
<feature type="region of interest" description="Disordered" evidence="1">
    <location>
        <begin position="1"/>
        <end position="76"/>
    </location>
</feature>
<evidence type="ECO:0000256" key="1">
    <source>
        <dbReference type="SAM" id="MobiDB-lite"/>
    </source>
</evidence>
<dbReference type="EMBL" id="CP012382">
    <property type="protein sequence ID" value="AKZ54855.1"/>
    <property type="molecule type" value="Genomic_DNA"/>
</dbReference>
<dbReference type="KEGG" id="samb:SAM23877_1806"/>
<gene>
    <name evidence="2" type="ORF">SAM23877_1806</name>
</gene>
<accession>A0A0K2AP11</accession>
<protein>
    <submittedName>
        <fullName evidence="2">Uncharacterized protein</fullName>
    </submittedName>
</protein>
<dbReference type="Proteomes" id="UP000061018">
    <property type="component" value="Chromosome"/>
</dbReference>
<dbReference type="AlphaFoldDB" id="A0A0K2AP11"/>
<evidence type="ECO:0000313" key="3">
    <source>
        <dbReference type="Proteomes" id="UP000061018"/>
    </source>
</evidence>
<name>A0A0K2AP11_STRA7</name>
<organism evidence="2 3">
    <name type="scientific">Streptomyces ambofaciens (strain ATCC 23877 / 3486 / DSM 40053 / JCM 4204 / NBRC 12836 / NRRL B-2516)</name>
    <dbReference type="NCBI Taxonomy" id="278992"/>
    <lineage>
        <taxon>Bacteria</taxon>
        <taxon>Bacillati</taxon>
        <taxon>Actinomycetota</taxon>
        <taxon>Actinomycetes</taxon>
        <taxon>Kitasatosporales</taxon>
        <taxon>Streptomycetaceae</taxon>
        <taxon>Streptomyces</taxon>
    </lineage>
</organism>